<dbReference type="Proteomes" id="UP000664293">
    <property type="component" value="Unassembled WGS sequence"/>
</dbReference>
<reference evidence="2 3" key="1">
    <citation type="submission" date="2020-12" db="EMBL/GenBank/DDBJ databases">
        <title>Oil enriched cultivation method for isolating marine PHA-producing bacteria.</title>
        <authorList>
            <person name="Zheng W."/>
            <person name="Yu S."/>
            <person name="Huang Y."/>
        </authorList>
    </citation>
    <scope>NUCLEOTIDE SEQUENCE [LARGE SCALE GENOMIC DNA]</scope>
    <source>
        <strain evidence="2 3">SN0-2</strain>
    </source>
</reference>
<dbReference type="RefSeq" id="WP_207001968.1">
    <property type="nucleotide sequence ID" value="NZ_JAEKJR010000002.1"/>
</dbReference>
<gene>
    <name evidence="2" type="ORF">JF535_10790</name>
</gene>
<dbReference type="SUPFAM" id="SSF54427">
    <property type="entry name" value="NTF2-like"/>
    <property type="match status" value="1"/>
</dbReference>
<accession>A0ABS3E7S1</accession>
<evidence type="ECO:0000259" key="1">
    <source>
        <dbReference type="Pfam" id="PF17775"/>
    </source>
</evidence>
<evidence type="ECO:0000313" key="2">
    <source>
        <dbReference type="EMBL" id="MBN8431336.1"/>
    </source>
</evidence>
<comment type="caution">
    <text evidence="2">The sequence shown here is derived from an EMBL/GenBank/DDBJ whole genome shotgun (WGS) entry which is preliminary data.</text>
</comment>
<dbReference type="Gene3D" id="3.10.450.50">
    <property type="match status" value="1"/>
</dbReference>
<protein>
    <recommendedName>
        <fullName evidence="1">YchJ-like middle NTF2-like domain-containing protein</fullName>
    </recommendedName>
</protein>
<evidence type="ECO:0000313" key="3">
    <source>
        <dbReference type="Proteomes" id="UP000664293"/>
    </source>
</evidence>
<dbReference type="Pfam" id="PF17775">
    <property type="entry name" value="YchJ_M-like"/>
    <property type="match status" value="1"/>
</dbReference>
<dbReference type="EMBL" id="JAEKJR010000002">
    <property type="protein sequence ID" value="MBN8431336.1"/>
    <property type="molecule type" value="Genomic_DNA"/>
</dbReference>
<name>A0ABS3E7S1_9GAMM</name>
<proteinExistence type="predicted"/>
<feature type="domain" description="YchJ-like middle NTF2-like" evidence="1">
    <location>
        <begin position="36"/>
        <end position="126"/>
    </location>
</feature>
<sequence>MSTPATSASPPCHCCSGKPLAQCCGIYLSGQAYPNTAEALMRSRYSAFVTGNLPYLTKTWHPDTCPELNSDDLTTRWQRLEVVKSKQGLKKSIVEFRAWFTDGDTERALHEISLFKLHKKRWVYVEPLDKWPSIGAS</sequence>
<dbReference type="InterPro" id="IPR032710">
    <property type="entry name" value="NTF2-like_dom_sf"/>
</dbReference>
<keyword evidence="3" id="KW-1185">Reference proteome</keyword>
<dbReference type="InterPro" id="IPR048469">
    <property type="entry name" value="YchJ-like_M"/>
</dbReference>
<organism evidence="2 3">
    <name type="scientific">Microbulbifer salipaludis</name>
    <dbReference type="NCBI Taxonomy" id="187980"/>
    <lineage>
        <taxon>Bacteria</taxon>
        <taxon>Pseudomonadati</taxon>
        <taxon>Pseudomonadota</taxon>
        <taxon>Gammaproteobacteria</taxon>
        <taxon>Cellvibrionales</taxon>
        <taxon>Microbulbiferaceae</taxon>
        <taxon>Microbulbifer</taxon>
    </lineage>
</organism>